<evidence type="ECO:0000256" key="1">
    <source>
        <dbReference type="ARBA" id="ARBA00022801"/>
    </source>
</evidence>
<sequence length="753" mass="83743">MVEVWRCQKSGTVDDAETEAWPLRQELNSLETGCFRCKPNFDKVHHFGKRVSRVPSNVVLDLHSQQFRNVCENTLTLNYVFPHTLGDRMRVVEFMGESRLCFQFPIEYLKSLITQEHLLYDSLLRTGMSNPTLECLRKERLLGMKSVIERYEICLRATVDHVGPSFKRSFERNCSELDFVPTNLHANRIGLLDTDNRLISHHDIISTGAFSCATGKFKFKDLFQTVAGENHGANLADLAPTSPTVAATLHVESHAVGRAIHRIARGAAVVVRMTGDLSELHSRLQAEGQARVLAQRLEKGMSVLVDLCKDLYNGNPMAKIQDEYEALLRQVIELATLDTIEHATRSSSGTSSVYSDEGRDKEVMLREIGAGSSRLEKALSCTWERVEEALWTEILTHIAADAAAAATAAATNSSSTGVGDSSQALHLHIASSVWDSVQYRHHAAFCQALTATLTGVALAVTRWSPMEWKQMTKCGVPLHFEGLLSCYGEEAVMLANWCWAIQALAFCQVILRPNAETQSSEALDDGAAGSSSQPPQVQVVGHNEFVLTIPRCAWARAPSECQARGRIRLSPHPYHFNVGINEQQTFAERLERVGMQSSINTRGLNSLQAYFDKYTKKFGAPNKTSTNQDVCDVLSSLRYALESNKSKPVEVLKLASEISMALNAVRFTSCKSAKDRTGMSVSLEQARWLLDVEGMHKDSFSPALKCLRSTGLRLSNVEKNINSRKYSFTRLQLLSFPRAYRPPLGTYSPHVQS</sequence>
<evidence type="ECO:0000313" key="3">
    <source>
        <dbReference type="EMBL" id="VDD82851.1"/>
    </source>
</evidence>
<organism evidence="5">
    <name type="scientific">Mesocestoides corti</name>
    <name type="common">Flatworm</name>
    <dbReference type="NCBI Taxonomy" id="53468"/>
    <lineage>
        <taxon>Eukaryota</taxon>
        <taxon>Metazoa</taxon>
        <taxon>Spiralia</taxon>
        <taxon>Lophotrochozoa</taxon>
        <taxon>Platyhelminthes</taxon>
        <taxon>Cestoda</taxon>
        <taxon>Eucestoda</taxon>
        <taxon>Cyclophyllidea</taxon>
        <taxon>Mesocestoididae</taxon>
        <taxon>Mesocestoides</taxon>
    </lineage>
</organism>
<proteinExistence type="predicted"/>
<accession>A0A0R3UM90</accession>
<name>A0A0R3UM90_MESCO</name>
<keyword evidence="1" id="KW-0378">Hydrolase</keyword>
<evidence type="ECO:0000256" key="2">
    <source>
        <dbReference type="ARBA" id="ARBA00023098"/>
    </source>
</evidence>
<protein>
    <submittedName>
        <fullName evidence="5">Spindle pole body component</fullName>
    </submittedName>
</protein>
<evidence type="ECO:0000313" key="4">
    <source>
        <dbReference type="Proteomes" id="UP000267029"/>
    </source>
</evidence>
<gene>
    <name evidence="3" type="ORF">MCOS_LOCUS8854</name>
</gene>
<dbReference type="InterPro" id="IPR039034">
    <property type="entry name" value="INPP4"/>
</dbReference>
<keyword evidence="4" id="KW-1185">Reference proteome</keyword>
<dbReference type="AlphaFoldDB" id="A0A0R3UM90"/>
<dbReference type="GO" id="GO:0016316">
    <property type="term" value="F:phosphatidylinositol-3,4-bisphosphate 4-phosphatase activity"/>
    <property type="evidence" value="ECO:0007669"/>
    <property type="project" value="InterPro"/>
</dbReference>
<dbReference type="OrthoDB" id="159395at2759"/>
<reference evidence="3 4" key="1">
    <citation type="submission" date="2018-10" db="EMBL/GenBank/DDBJ databases">
        <authorList>
            <consortium name="Pathogen Informatics"/>
        </authorList>
    </citation>
    <scope>NUCLEOTIDE SEQUENCE [LARGE SCALE GENOMIC DNA]</scope>
</reference>
<dbReference type="PANTHER" id="PTHR12187:SF11">
    <property type="entry name" value="PHOSPHATIDYLINOSITOL-3,4-BISPHOSPHATE 4-PHOSPHATASE"/>
    <property type="match status" value="1"/>
</dbReference>
<keyword evidence="2" id="KW-0443">Lipid metabolism</keyword>
<dbReference type="STRING" id="53468.A0A0R3UM90"/>
<dbReference type="GO" id="GO:0005737">
    <property type="term" value="C:cytoplasm"/>
    <property type="evidence" value="ECO:0007669"/>
    <property type="project" value="TreeGrafter"/>
</dbReference>
<reference evidence="5" key="2">
    <citation type="submission" date="2019-11" db="UniProtKB">
        <authorList>
            <consortium name="WormBaseParasite"/>
        </authorList>
    </citation>
    <scope>IDENTIFICATION</scope>
</reference>
<dbReference type="PANTHER" id="PTHR12187">
    <property type="entry name" value="AGAP000124-PA"/>
    <property type="match status" value="1"/>
</dbReference>
<dbReference type="Proteomes" id="UP000267029">
    <property type="component" value="Unassembled WGS sequence"/>
</dbReference>
<dbReference type="WBParaSite" id="MCU_006966-RA">
    <property type="protein sequence ID" value="MCU_006966-RA"/>
    <property type="gene ID" value="MCU_006966"/>
</dbReference>
<evidence type="ECO:0000313" key="5">
    <source>
        <dbReference type="WBParaSite" id="MCU_006966-RA"/>
    </source>
</evidence>
<dbReference type="EMBL" id="UXSR01005584">
    <property type="protein sequence ID" value="VDD82851.1"/>
    <property type="molecule type" value="Genomic_DNA"/>
</dbReference>